<proteinExistence type="predicted"/>
<dbReference type="PANTHER" id="PTHR30189:SF1">
    <property type="entry name" value="LPS-ASSEMBLY PROTEIN LPTD"/>
    <property type="match status" value="1"/>
</dbReference>
<dbReference type="PANTHER" id="PTHR30189">
    <property type="entry name" value="LPS-ASSEMBLY PROTEIN"/>
    <property type="match status" value="1"/>
</dbReference>
<dbReference type="RefSeq" id="WP_260560649.1">
    <property type="nucleotide sequence ID" value="NZ_BAABEC010000075.1"/>
</dbReference>
<gene>
    <name evidence="1" type="ORF">N0D28_01505</name>
</gene>
<evidence type="ECO:0000313" key="1">
    <source>
        <dbReference type="EMBL" id="UWX64375.1"/>
    </source>
</evidence>
<protein>
    <recommendedName>
        <fullName evidence="3">LPS-assembly protein LptD</fullName>
    </recommendedName>
</protein>
<evidence type="ECO:0000313" key="2">
    <source>
        <dbReference type="Proteomes" id="UP001060261"/>
    </source>
</evidence>
<dbReference type="InterPro" id="IPR050218">
    <property type="entry name" value="LptD"/>
</dbReference>
<dbReference type="EMBL" id="CP104213">
    <property type="protein sequence ID" value="UWX64375.1"/>
    <property type="molecule type" value="Genomic_DNA"/>
</dbReference>
<reference evidence="1" key="1">
    <citation type="submission" date="2022-09" db="EMBL/GenBank/DDBJ databases">
        <title>genome sequence of Deinococcus rubellus.</title>
        <authorList>
            <person name="Srinivasan S."/>
        </authorList>
    </citation>
    <scope>NUCLEOTIDE SEQUENCE</scope>
    <source>
        <strain evidence="1">Ant6</strain>
    </source>
</reference>
<sequence length="962" mass="102663">MSRTTAAVSRAPALFQPRRQRLGGAVLLAGLLALCLGSAQARTVRIIQADRLELNKVDDQEIVVISGERVELRIDNDVVVATRVEFNRSRRTLTLIGPGRYDAVDDKGAVQHLVGSDLVVNLGNQAVSGEDVIISDADLEIRGEAVERVPGQLSAQNSYFTPCAKCGRTPNDYAFKAKRLLLYPGDRLIGYQVTLLLAGVPVLYLPIVALPLNEPSRQPKLSYTNDAVDGRTFKADLPFAFSDNVLGTTFLRYYQNRSPSFGGGGEFTVYAPLPSLDRLSVSGLAEPNPVNPDGTFTSGYAVNYSLTARGHADLENTAPGGLTYSVSAVRQDIGLDPTNPNKGVTTINGQADVTLTNVKTFGNVKLSVTVADLRGPEPTTALGAPLKKPEVVIDPGAYLVTYRNGSTLSANFKFTVGNYVAASNPLSRAASLQGPNYATARLQEEHQITYLARPWTNADLNVTNTFTGRYYLSGQRVVDLSLSASLTQAFGVRVLSGGYTPTYNAYGTALNLPSSAGSFTVGYKYLRREGVSPFAFDRIDSKLLSAPLGVALNLTPGSGVAVQLSQNYDLILPADQQSAADLNVSVSQEPVQLSLDVRNNFFKGTLESVTASGSFGASAARGLNVSFAGSYTSLAGPGPFTTSVKAIGGVRTNTFGVSLVQDLQKRVLQSVTVSAAAVATRDAVINPVTLSLSETVNLQSPHLDGSLNVNWRGYAFSSTHSLTLPKGSLQNASSQNTFTNDTLYFSVGNVPGGYAQNYGAATQISPSSLTWNLQYGGPYDLGTTGWTRPTLTGALTAARPAQRISAQATLAMPGSQQKDALYVQSASLSGDWQFGRRVALSGLASYTRAPVYGPDQPLNETLSLQPLAFNFTFGRNDRPDASLTATFQQTLTWVNGVRTDTTPLQPVLLLTVDRCCWAFQAEINPIARRFRVGLVIPGSGNVSAFENTAGVSKFPIFNLNNK</sequence>
<name>A0ABY5YHT2_9DEIO</name>
<dbReference type="Proteomes" id="UP001060261">
    <property type="component" value="Chromosome"/>
</dbReference>
<organism evidence="1 2">
    <name type="scientific">Deinococcus rubellus</name>
    <dbReference type="NCBI Taxonomy" id="1889240"/>
    <lineage>
        <taxon>Bacteria</taxon>
        <taxon>Thermotogati</taxon>
        <taxon>Deinococcota</taxon>
        <taxon>Deinococci</taxon>
        <taxon>Deinococcales</taxon>
        <taxon>Deinococcaceae</taxon>
        <taxon>Deinococcus</taxon>
    </lineage>
</organism>
<accession>A0ABY5YHT2</accession>
<evidence type="ECO:0008006" key="3">
    <source>
        <dbReference type="Google" id="ProtNLM"/>
    </source>
</evidence>
<keyword evidence="2" id="KW-1185">Reference proteome</keyword>